<feature type="transmembrane region" description="Helical" evidence="8">
    <location>
        <begin position="153"/>
        <end position="174"/>
    </location>
</feature>
<evidence type="ECO:0000313" key="10">
    <source>
        <dbReference type="Proteomes" id="UP000184512"/>
    </source>
</evidence>
<feature type="transmembrane region" description="Helical" evidence="8">
    <location>
        <begin position="119"/>
        <end position="141"/>
    </location>
</feature>
<feature type="transmembrane region" description="Helical" evidence="8">
    <location>
        <begin position="312"/>
        <end position="331"/>
    </location>
</feature>
<dbReference type="SUPFAM" id="SSF81345">
    <property type="entry name" value="ABC transporter involved in vitamin B12 uptake, BtuC"/>
    <property type="match status" value="1"/>
</dbReference>
<evidence type="ECO:0000256" key="4">
    <source>
        <dbReference type="ARBA" id="ARBA00022475"/>
    </source>
</evidence>
<dbReference type="Pfam" id="PF01032">
    <property type="entry name" value="FecCD"/>
    <property type="match status" value="1"/>
</dbReference>
<dbReference type="GO" id="GO:0022857">
    <property type="term" value="F:transmembrane transporter activity"/>
    <property type="evidence" value="ECO:0007669"/>
    <property type="project" value="InterPro"/>
</dbReference>
<dbReference type="Gene3D" id="1.10.3470.10">
    <property type="entry name" value="ABC transporter involved in vitamin B12 uptake, BtuC"/>
    <property type="match status" value="1"/>
</dbReference>
<dbReference type="InterPro" id="IPR037294">
    <property type="entry name" value="ABC_BtuC-like"/>
</dbReference>
<dbReference type="RefSeq" id="WP_073188052.1">
    <property type="nucleotide sequence ID" value="NZ_FQZG01000036.1"/>
</dbReference>
<proteinExistence type="inferred from homology"/>
<protein>
    <submittedName>
        <fullName evidence="9">Iron complex transport system permease protein</fullName>
    </submittedName>
</protein>
<evidence type="ECO:0000256" key="2">
    <source>
        <dbReference type="ARBA" id="ARBA00007935"/>
    </source>
</evidence>
<dbReference type="FunFam" id="1.10.3470.10:FF:000001">
    <property type="entry name" value="Vitamin B12 ABC transporter permease BtuC"/>
    <property type="match status" value="1"/>
</dbReference>
<feature type="transmembrane region" description="Helical" evidence="8">
    <location>
        <begin position="251"/>
        <end position="274"/>
    </location>
</feature>
<evidence type="ECO:0000256" key="6">
    <source>
        <dbReference type="ARBA" id="ARBA00022989"/>
    </source>
</evidence>
<keyword evidence="10" id="KW-1185">Reference proteome</keyword>
<evidence type="ECO:0000256" key="3">
    <source>
        <dbReference type="ARBA" id="ARBA00022448"/>
    </source>
</evidence>
<keyword evidence="6 8" id="KW-1133">Transmembrane helix</keyword>
<evidence type="ECO:0000313" key="9">
    <source>
        <dbReference type="EMBL" id="SHJ28181.1"/>
    </source>
</evidence>
<dbReference type="EMBL" id="FQZG01000036">
    <property type="protein sequence ID" value="SHJ28181.1"/>
    <property type="molecule type" value="Genomic_DNA"/>
</dbReference>
<comment type="similarity">
    <text evidence="2">Belongs to the binding-protein-dependent transport system permease family. FecCD subfamily.</text>
</comment>
<feature type="transmembrane region" description="Helical" evidence="8">
    <location>
        <begin position="194"/>
        <end position="218"/>
    </location>
</feature>
<dbReference type="PANTHER" id="PTHR30472:SF67">
    <property type="entry name" value="PERMEASE OF ABC TRANSPORTER-RELATED"/>
    <property type="match status" value="1"/>
</dbReference>
<feature type="transmembrane region" description="Helical" evidence="8">
    <location>
        <begin position="62"/>
        <end position="79"/>
    </location>
</feature>
<dbReference type="STRING" id="1123357.SAMN02745244_02141"/>
<gene>
    <name evidence="9" type="ORF">SAMN02745244_02141</name>
</gene>
<name>A0A1M6I156_9ACTN</name>
<dbReference type="CDD" id="cd06550">
    <property type="entry name" value="TM_ABC_iron-siderophores_like"/>
    <property type="match status" value="1"/>
</dbReference>
<feature type="transmembrane region" description="Helical" evidence="8">
    <location>
        <begin position="281"/>
        <end position="300"/>
    </location>
</feature>
<dbReference type="OrthoDB" id="9782305at2"/>
<feature type="transmembrane region" description="Helical" evidence="8">
    <location>
        <begin position="91"/>
        <end position="113"/>
    </location>
</feature>
<dbReference type="PANTHER" id="PTHR30472">
    <property type="entry name" value="FERRIC ENTEROBACTIN TRANSPORT SYSTEM PERMEASE PROTEIN"/>
    <property type="match status" value="1"/>
</dbReference>
<organism evidence="9 10">
    <name type="scientific">Tessaracoccus bendigoensis DSM 12906</name>
    <dbReference type="NCBI Taxonomy" id="1123357"/>
    <lineage>
        <taxon>Bacteria</taxon>
        <taxon>Bacillati</taxon>
        <taxon>Actinomycetota</taxon>
        <taxon>Actinomycetes</taxon>
        <taxon>Propionibacteriales</taxon>
        <taxon>Propionibacteriaceae</taxon>
        <taxon>Tessaracoccus</taxon>
    </lineage>
</organism>
<evidence type="ECO:0000256" key="8">
    <source>
        <dbReference type="SAM" id="Phobius"/>
    </source>
</evidence>
<keyword evidence="4" id="KW-1003">Cell membrane</keyword>
<keyword evidence="3" id="KW-0813">Transport</keyword>
<dbReference type="GO" id="GO:0005886">
    <property type="term" value="C:plasma membrane"/>
    <property type="evidence" value="ECO:0007669"/>
    <property type="project" value="UniProtKB-SubCell"/>
</dbReference>
<evidence type="ECO:0000256" key="5">
    <source>
        <dbReference type="ARBA" id="ARBA00022692"/>
    </source>
</evidence>
<dbReference type="GO" id="GO:0033214">
    <property type="term" value="P:siderophore-iron import into cell"/>
    <property type="evidence" value="ECO:0007669"/>
    <property type="project" value="TreeGrafter"/>
</dbReference>
<comment type="subcellular location">
    <subcellularLocation>
        <location evidence="1">Cell membrane</location>
        <topology evidence="1">Multi-pass membrane protein</topology>
    </subcellularLocation>
</comment>
<sequence length="338" mass="34402">MAALIALLAVLLVSLAVTLGIGSVSVPADVVLQVVGRRMWLGDFPVTPLQDQIIWDLRLPRVLAAAAVGAGLAVCGAVLQSLTRNDLAEPYLLGISGGATVGAVAVIALGVGMGTLGGTVALTFGAFVGALGSLALVLLLAVGRAGTLPPTRVVLAGVAIGQICSAFTSLMVIMNGDQQAARRVLAWTLGSFAGVRWESTGFLIAAALLGLVVALFFARDLDAMSFGEATATSLGISVAGVRWALMVVTALLTACLVSVVGAIGFVGLIVPHIVRFVSGPVHARLLPLSLVTGAILMVWSDTAARSLAPGQEIPVGVVTAIIGSPFFVWLLRRARSDA</sequence>
<evidence type="ECO:0000256" key="7">
    <source>
        <dbReference type="ARBA" id="ARBA00023136"/>
    </source>
</evidence>
<evidence type="ECO:0000256" key="1">
    <source>
        <dbReference type="ARBA" id="ARBA00004651"/>
    </source>
</evidence>
<accession>A0A1M6I156</accession>
<dbReference type="Proteomes" id="UP000184512">
    <property type="component" value="Unassembled WGS sequence"/>
</dbReference>
<keyword evidence="7 8" id="KW-0472">Membrane</keyword>
<dbReference type="InterPro" id="IPR000522">
    <property type="entry name" value="ABC_transptr_permease_BtuC"/>
</dbReference>
<reference evidence="10" key="1">
    <citation type="submission" date="2016-11" db="EMBL/GenBank/DDBJ databases">
        <authorList>
            <person name="Varghese N."/>
            <person name="Submissions S."/>
        </authorList>
    </citation>
    <scope>NUCLEOTIDE SEQUENCE [LARGE SCALE GENOMIC DNA]</scope>
    <source>
        <strain evidence="10">DSM 12906</strain>
    </source>
</reference>
<dbReference type="AlphaFoldDB" id="A0A1M6I156"/>
<keyword evidence="5 8" id="KW-0812">Transmembrane</keyword>